<keyword evidence="7" id="KW-1185">Reference proteome</keyword>
<feature type="chain" id="PRO_5041641229" evidence="4">
    <location>
        <begin position="23"/>
        <end position="323"/>
    </location>
</feature>
<dbReference type="PROSITE" id="PS52050">
    <property type="entry name" value="WYL"/>
    <property type="match status" value="1"/>
</dbReference>
<dbReference type="PROSITE" id="PS00894">
    <property type="entry name" value="HTH_DEOR_1"/>
    <property type="match status" value="1"/>
</dbReference>
<evidence type="ECO:0000256" key="4">
    <source>
        <dbReference type="SAM" id="SignalP"/>
    </source>
</evidence>
<evidence type="ECO:0000259" key="5">
    <source>
        <dbReference type="PROSITE" id="PS51000"/>
    </source>
</evidence>
<protein>
    <submittedName>
        <fullName evidence="6">DNA-binding transcriptional regulator</fullName>
    </submittedName>
</protein>
<dbReference type="PANTHER" id="PTHR34580:SF3">
    <property type="entry name" value="PROTEIN PAFB"/>
    <property type="match status" value="1"/>
</dbReference>
<dbReference type="InterPro" id="IPR018356">
    <property type="entry name" value="Tscrpt_reg_HTH_DeoR_CS"/>
</dbReference>
<dbReference type="InterPro" id="IPR001034">
    <property type="entry name" value="DeoR_HTH"/>
</dbReference>
<dbReference type="PANTHER" id="PTHR34580">
    <property type="match status" value="1"/>
</dbReference>
<evidence type="ECO:0000256" key="1">
    <source>
        <dbReference type="ARBA" id="ARBA00023015"/>
    </source>
</evidence>
<dbReference type="InterPro" id="IPR013196">
    <property type="entry name" value="HTH_11"/>
</dbReference>
<evidence type="ECO:0000313" key="6">
    <source>
        <dbReference type="EMBL" id="GEK81552.1"/>
    </source>
</evidence>
<accession>A0AA87RP89</accession>
<evidence type="ECO:0000256" key="3">
    <source>
        <dbReference type="ARBA" id="ARBA00023163"/>
    </source>
</evidence>
<dbReference type="AlphaFoldDB" id="A0AA87RP89"/>
<feature type="domain" description="HTH deoR-type" evidence="5">
    <location>
        <begin position="4"/>
        <end position="63"/>
    </location>
</feature>
<dbReference type="Pfam" id="PF08279">
    <property type="entry name" value="HTH_11"/>
    <property type="match status" value="1"/>
</dbReference>
<comment type="caution">
    <text evidence="6">The sequence shown here is derived from an EMBL/GenBank/DDBJ whole genome shotgun (WGS) entry which is preliminary data.</text>
</comment>
<gene>
    <name evidence="6" type="ORF">ABA31_29030</name>
</gene>
<keyword evidence="2 6" id="KW-0238">DNA-binding</keyword>
<feature type="signal peptide" evidence="4">
    <location>
        <begin position="1"/>
        <end position="22"/>
    </location>
</feature>
<dbReference type="InterPro" id="IPR036388">
    <property type="entry name" value="WH-like_DNA-bd_sf"/>
</dbReference>
<proteinExistence type="predicted"/>
<dbReference type="InterPro" id="IPR028349">
    <property type="entry name" value="PafC-like"/>
</dbReference>
<evidence type="ECO:0000256" key="2">
    <source>
        <dbReference type="ARBA" id="ARBA00023125"/>
    </source>
</evidence>
<dbReference type="InterPro" id="IPR051534">
    <property type="entry name" value="CBASS_pafABC_assoc_protein"/>
</dbReference>
<reference evidence="6 7" key="1">
    <citation type="submission" date="2019-07" db="EMBL/GenBank/DDBJ databases">
        <title>Whole genome shotgun sequence of Agrococcus baldri NBRC 103055.</title>
        <authorList>
            <person name="Hosoyama A."/>
            <person name="Uohara A."/>
            <person name="Ohji S."/>
            <person name="Ichikawa N."/>
        </authorList>
    </citation>
    <scope>NUCLEOTIDE SEQUENCE [LARGE SCALE GENOMIC DNA]</scope>
    <source>
        <strain evidence="6 7">NBRC 103055</strain>
    </source>
</reference>
<organism evidence="6 7">
    <name type="scientific">Agrococcus baldri</name>
    <dbReference type="NCBI Taxonomy" id="153730"/>
    <lineage>
        <taxon>Bacteria</taxon>
        <taxon>Bacillati</taxon>
        <taxon>Actinomycetota</taxon>
        <taxon>Actinomycetes</taxon>
        <taxon>Micrococcales</taxon>
        <taxon>Microbacteriaceae</taxon>
        <taxon>Agrococcus</taxon>
    </lineage>
</organism>
<dbReference type="InterPro" id="IPR026881">
    <property type="entry name" value="WYL_dom"/>
</dbReference>
<dbReference type="RefSeq" id="WP_318279336.1">
    <property type="nucleotide sequence ID" value="NZ_BJUU01000031.1"/>
</dbReference>
<dbReference type="Pfam" id="PF25583">
    <property type="entry name" value="WCX"/>
    <property type="match status" value="1"/>
</dbReference>
<dbReference type="Gene3D" id="1.10.10.10">
    <property type="entry name" value="Winged helix-like DNA-binding domain superfamily/Winged helix DNA-binding domain"/>
    <property type="match status" value="1"/>
</dbReference>
<evidence type="ECO:0000313" key="7">
    <source>
        <dbReference type="Proteomes" id="UP000321749"/>
    </source>
</evidence>
<dbReference type="InterPro" id="IPR036390">
    <property type="entry name" value="WH_DNA-bd_sf"/>
</dbReference>
<dbReference type="PIRSF" id="PIRSF016838">
    <property type="entry name" value="PafC"/>
    <property type="match status" value="1"/>
</dbReference>
<keyword evidence="1" id="KW-0805">Transcription regulation</keyword>
<dbReference type="PROSITE" id="PS51000">
    <property type="entry name" value="HTH_DEOR_2"/>
    <property type="match status" value="1"/>
</dbReference>
<dbReference type="Proteomes" id="UP000321749">
    <property type="component" value="Unassembled WGS sequence"/>
</dbReference>
<dbReference type="Pfam" id="PF13280">
    <property type="entry name" value="WYL"/>
    <property type="match status" value="1"/>
</dbReference>
<sequence length="323" mass="34530">MPDPTARALALLALLQAGGVHAAPALARRMAVTERTVRRDVQRLRELGYGVDAVPGPAGGYRLGAGASVPPLVLAPEEAVAIAVGLRGAAIGAVGGLGEAALSALAKLEHSLSDEARERIAGLSQSMVGLGGGSPVDLEAVVLVARAIRERRRLRIHYRRHDGTEVRREVEPHRIVHTAERWYLVAHVPEQHAWRTFRLDRLEPRLPLGAPFPERAIPDEATARFVGSSIATAPYPVRCRVVMRASLAQVRQRFGPQIVEAAERDDGTTLVVFGTDDLDASAVYVASAGFDFEVLDPPALRDALARMGERMRRAAGAGSGAES</sequence>
<dbReference type="SUPFAM" id="SSF46785">
    <property type="entry name" value="Winged helix' DNA-binding domain"/>
    <property type="match status" value="1"/>
</dbReference>
<keyword evidence="3" id="KW-0804">Transcription</keyword>
<keyword evidence="4" id="KW-0732">Signal</keyword>
<dbReference type="GO" id="GO:0003677">
    <property type="term" value="F:DNA binding"/>
    <property type="evidence" value="ECO:0007669"/>
    <property type="project" value="UniProtKB-KW"/>
</dbReference>
<dbReference type="GO" id="GO:0003700">
    <property type="term" value="F:DNA-binding transcription factor activity"/>
    <property type="evidence" value="ECO:0007669"/>
    <property type="project" value="InterPro"/>
</dbReference>
<name>A0AA87RP89_9MICO</name>
<dbReference type="EMBL" id="BJUU01000031">
    <property type="protein sequence ID" value="GEK81552.1"/>
    <property type="molecule type" value="Genomic_DNA"/>
</dbReference>
<dbReference type="InterPro" id="IPR057727">
    <property type="entry name" value="WCX_dom"/>
</dbReference>